<accession>A0ABP9KYW7</accession>
<gene>
    <name evidence="1" type="ORF">GCM10023318_55090</name>
</gene>
<reference evidence="2" key="1">
    <citation type="journal article" date="2019" name="Int. J. Syst. Evol. Microbiol.">
        <title>The Global Catalogue of Microorganisms (GCM) 10K type strain sequencing project: providing services to taxonomists for standard genome sequencing and annotation.</title>
        <authorList>
            <consortium name="The Broad Institute Genomics Platform"/>
            <consortium name="The Broad Institute Genome Sequencing Center for Infectious Disease"/>
            <person name="Wu L."/>
            <person name="Ma J."/>
        </authorList>
    </citation>
    <scope>NUCLEOTIDE SEQUENCE [LARGE SCALE GENOMIC DNA]</scope>
    <source>
        <strain evidence="2">JCM 18298</strain>
    </source>
</reference>
<dbReference type="Proteomes" id="UP001500603">
    <property type="component" value="Unassembled WGS sequence"/>
</dbReference>
<organism evidence="1 2">
    <name type="scientific">Nocardia callitridis</name>
    <dbReference type="NCBI Taxonomy" id="648753"/>
    <lineage>
        <taxon>Bacteria</taxon>
        <taxon>Bacillati</taxon>
        <taxon>Actinomycetota</taxon>
        <taxon>Actinomycetes</taxon>
        <taxon>Mycobacteriales</taxon>
        <taxon>Nocardiaceae</taxon>
        <taxon>Nocardia</taxon>
    </lineage>
</organism>
<proteinExistence type="predicted"/>
<dbReference type="EMBL" id="BAABJM010000007">
    <property type="protein sequence ID" value="GAA5066650.1"/>
    <property type="molecule type" value="Genomic_DNA"/>
</dbReference>
<sequence length="70" mass="7106">MCALETLTLATSSGIHSVILDEAAVGVFRAGAMLVRPDNDIAWRTAESAGAALLADIIAAVTVVPASALR</sequence>
<comment type="caution">
    <text evidence="1">The sequence shown here is derived from an EMBL/GenBank/DDBJ whole genome shotgun (WGS) entry which is preliminary data.</text>
</comment>
<keyword evidence="2" id="KW-1185">Reference proteome</keyword>
<protein>
    <submittedName>
        <fullName evidence="1">Uncharacterized protein</fullName>
    </submittedName>
</protein>
<evidence type="ECO:0000313" key="1">
    <source>
        <dbReference type="EMBL" id="GAA5066650.1"/>
    </source>
</evidence>
<name>A0ABP9KYW7_9NOCA</name>
<evidence type="ECO:0000313" key="2">
    <source>
        <dbReference type="Proteomes" id="UP001500603"/>
    </source>
</evidence>
<dbReference type="Gene3D" id="3.40.30.120">
    <property type="match status" value="1"/>
</dbReference>